<dbReference type="GO" id="GO:0003756">
    <property type="term" value="F:protein disulfide isomerase activity"/>
    <property type="evidence" value="ECO:0007669"/>
    <property type="project" value="TreeGrafter"/>
</dbReference>
<dbReference type="PROSITE" id="PS51352">
    <property type="entry name" value="THIOREDOXIN_2"/>
    <property type="match status" value="1"/>
</dbReference>
<dbReference type="SUPFAM" id="SSF52833">
    <property type="entry name" value="Thioredoxin-like"/>
    <property type="match status" value="3"/>
</dbReference>
<dbReference type="AlphaFoldDB" id="A0A2H8TJN5"/>
<feature type="domain" description="Thioredoxin" evidence="1">
    <location>
        <begin position="15"/>
        <end position="142"/>
    </location>
</feature>
<organism evidence="2">
    <name type="scientific">Melanaphis sacchari</name>
    <dbReference type="NCBI Taxonomy" id="742174"/>
    <lineage>
        <taxon>Eukaryota</taxon>
        <taxon>Metazoa</taxon>
        <taxon>Ecdysozoa</taxon>
        <taxon>Arthropoda</taxon>
        <taxon>Hexapoda</taxon>
        <taxon>Insecta</taxon>
        <taxon>Pterygota</taxon>
        <taxon>Neoptera</taxon>
        <taxon>Paraneoptera</taxon>
        <taxon>Hemiptera</taxon>
        <taxon>Sternorrhyncha</taxon>
        <taxon>Aphidomorpha</taxon>
        <taxon>Aphidoidea</taxon>
        <taxon>Aphididae</taxon>
        <taxon>Aphidini</taxon>
        <taxon>Melanaphis</taxon>
    </lineage>
</organism>
<dbReference type="Gene3D" id="3.40.30.10">
    <property type="entry name" value="Glutaredoxin"/>
    <property type="match status" value="3"/>
</dbReference>
<gene>
    <name evidence="2" type="primary">Erp44_1</name>
</gene>
<dbReference type="EMBL" id="GFXV01002529">
    <property type="protein sequence ID" value="MBW14334.1"/>
    <property type="molecule type" value="Transcribed_RNA"/>
</dbReference>
<dbReference type="GO" id="GO:0006457">
    <property type="term" value="P:protein folding"/>
    <property type="evidence" value="ECO:0007669"/>
    <property type="project" value="TreeGrafter"/>
</dbReference>
<reference evidence="2" key="1">
    <citation type="submission" date="2017-10" db="EMBL/GenBank/DDBJ databases">
        <title>Transcriptome Assembly of Sugarcane Aphid Adults.</title>
        <authorList>
            <person name="Scully E.D."/>
            <person name="Palmer N.A."/>
            <person name="Geib S.M."/>
            <person name="Sarath G."/>
            <person name="Sattler S.E."/>
        </authorList>
    </citation>
    <scope>NUCLEOTIDE SEQUENCE</scope>
    <source>
        <tissue evidence="2">Whole body</tissue>
    </source>
</reference>
<proteinExistence type="predicted"/>
<dbReference type="OrthoDB" id="294696at2759"/>
<dbReference type="PANTHER" id="PTHR46295">
    <property type="entry name" value="ENDOPLASMIC RETICULUM RESIDENT PROTEIN 44"/>
    <property type="match status" value="1"/>
</dbReference>
<dbReference type="PANTHER" id="PTHR46295:SF1">
    <property type="entry name" value="ENDOPLASMIC RETICULUM RESIDENT PROTEIN 44"/>
    <property type="match status" value="1"/>
</dbReference>
<dbReference type="InterPro" id="IPR036249">
    <property type="entry name" value="Thioredoxin-like_sf"/>
</dbReference>
<evidence type="ECO:0000313" key="2">
    <source>
        <dbReference type="EMBL" id="MBW14334.1"/>
    </source>
</evidence>
<dbReference type="Pfam" id="PF00085">
    <property type="entry name" value="Thioredoxin"/>
    <property type="match status" value="1"/>
</dbReference>
<dbReference type="InterPro" id="IPR013766">
    <property type="entry name" value="Thioredoxin_domain"/>
</dbReference>
<dbReference type="InterPro" id="IPR052643">
    <property type="entry name" value="ERP44"/>
</dbReference>
<accession>A0A2H8TJN5</accession>
<dbReference type="GO" id="GO:0005789">
    <property type="term" value="C:endoplasmic reticulum membrane"/>
    <property type="evidence" value="ECO:0007669"/>
    <property type="project" value="TreeGrafter"/>
</dbReference>
<evidence type="ECO:0000259" key="1">
    <source>
        <dbReference type="PROSITE" id="PS51352"/>
    </source>
</evidence>
<dbReference type="Pfam" id="PF13848">
    <property type="entry name" value="Thioredoxin_6"/>
    <property type="match status" value="1"/>
</dbReference>
<protein>
    <submittedName>
        <fullName evidence="2">Endoplasmic reticulum resident protein 44</fullName>
    </submittedName>
</protein>
<sequence length="409" mass="47098">MNQNYWRIFAKQLFLLIFSFAYLFYNPVTSNAVKLHSQNVDMTLASNELVIINFYADWCRFSGILTPIFDEAAAKVSELYPDSGKVVLGKVDCDSETSIASRFQITKYPTIKVLINGQPAKREYRGKRSVEAFISFVQKQLEDPIQEVSNLFTAADVKSRVIIGYFETKESQEYQIFRKVATNLKDDCIFYAGVGEAFRAMHPPNETIIEFRPDRASPKSEHHTFTGNSADYDSLNIWATDNCLPLVREITFENAEEITEEGLPFLLFFYHPDDLESIKLFKEIVGTHLVQEKQRVNFLTADGIKFAHPLQHLGKRHTDLPVVVIDSFKHMYQFPAKSDYRNHEHLKIFIDDLYSGKLHREYHLGPQEISAIEIVQGDNQPAEQTMPPESTFKKLAPSKNRYTLLKEEL</sequence>
<dbReference type="GO" id="GO:0005793">
    <property type="term" value="C:endoplasmic reticulum-Golgi intermediate compartment"/>
    <property type="evidence" value="ECO:0007669"/>
    <property type="project" value="TreeGrafter"/>
</dbReference>
<name>A0A2H8TJN5_9HEMI</name>